<dbReference type="InterPro" id="IPR001123">
    <property type="entry name" value="LeuE-type"/>
</dbReference>
<keyword evidence="2" id="KW-1003">Cell membrane</keyword>
<dbReference type="GO" id="GO:0005886">
    <property type="term" value="C:plasma membrane"/>
    <property type="evidence" value="ECO:0007669"/>
    <property type="project" value="UniProtKB-SubCell"/>
</dbReference>
<gene>
    <name evidence="7" type="ORF">FHR98_000713</name>
</gene>
<organism evidence="7 8">
    <name type="scientific">Limibacillus halophilus</name>
    <dbReference type="NCBI Taxonomy" id="1579333"/>
    <lineage>
        <taxon>Bacteria</taxon>
        <taxon>Pseudomonadati</taxon>
        <taxon>Pseudomonadota</taxon>
        <taxon>Alphaproteobacteria</taxon>
        <taxon>Rhodospirillales</taxon>
        <taxon>Rhodovibrionaceae</taxon>
        <taxon>Limibacillus</taxon>
    </lineage>
</organism>
<name>A0A839SNR3_9PROT</name>
<evidence type="ECO:0000256" key="3">
    <source>
        <dbReference type="ARBA" id="ARBA00022692"/>
    </source>
</evidence>
<evidence type="ECO:0000256" key="4">
    <source>
        <dbReference type="ARBA" id="ARBA00022989"/>
    </source>
</evidence>
<dbReference type="PANTHER" id="PTHR30086:SF20">
    <property type="entry name" value="ARGININE EXPORTER PROTEIN ARGO-RELATED"/>
    <property type="match status" value="1"/>
</dbReference>
<accession>A0A839SNR3</accession>
<evidence type="ECO:0000256" key="6">
    <source>
        <dbReference type="SAM" id="Phobius"/>
    </source>
</evidence>
<keyword evidence="5 6" id="KW-0472">Membrane</keyword>
<keyword evidence="3 6" id="KW-0812">Transmembrane</keyword>
<keyword evidence="8" id="KW-1185">Reference proteome</keyword>
<evidence type="ECO:0000313" key="8">
    <source>
        <dbReference type="Proteomes" id="UP000581135"/>
    </source>
</evidence>
<dbReference type="RefSeq" id="WP_183415267.1">
    <property type="nucleotide sequence ID" value="NZ_JACHXA010000002.1"/>
</dbReference>
<dbReference type="GO" id="GO:0015171">
    <property type="term" value="F:amino acid transmembrane transporter activity"/>
    <property type="evidence" value="ECO:0007669"/>
    <property type="project" value="TreeGrafter"/>
</dbReference>
<dbReference type="AlphaFoldDB" id="A0A839SNR3"/>
<comment type="subcellular location">
    <subcellularLocation>
        <location evidence="1">Cell membrane</location>
        <topology evidence="1">Multi-pass membrane protein</topology>
    </subcellularLocation>
</comment>
<dbReference type="Pfam" id="PF01810">
    <property type="entry name" value="LysE"/>
    <property type="match status" value="1"/>
</dbReference>
<feature type="transmembrane region" description="Helical" evidence="6">
    <location>
        <begin position="72"/>
        <end position="91"/>
    </location>
</feature>
<feature type="transmembrane region" description="Helical" evidence="6">
    <location>
        <begin position="6"/>
        <end position="31"/>
    </location>
</feature>
<dbReference type="EMBL" id="JACHXA010000002">
    <property type="protein sequence ID" value="MBB3064441.1"/>
    <property type="molecule type" value="Genomic_DNA"/>
</dbReference>
<feature type="transmembrane region" description="Helical" evidence="6">
    <location>
        <begin position="43"/>
        <end position="66"/>
    </location>
</feature>
<evidence type="ECO:0000256" key="2">
    <source>
        <dbReference type="ARBA" id="ARBA00022475"/>
    </source>
</evidence>
<protein>
    <submittedName>
        <fullName evidence="7">Threonine/homoserine/homoserine lactone efflux protein</fullName>
    </submittedName>
</protein>
<sequence>MTPTDFLNIAAIVSVFAIGAASPGPATLMIASTAMNRGRPAAVRFSLGVMTGSMIWAILAASGLAVVLQTSATAFALLRTLGGLYLLWLAIKALRKAFLAEPAQGTPLPPQRTPLADYCTGVLLHLTNPKAPLVWLATLSVGTGLQATADFLVATILACNLASIIIFVGYALLFSTPAAMGWYQRSSRMIDGVSGAFFGVAGLKILTLRSTA</sequence>
<comment type="caution">
    <text evidence="7">The sequence shown here is derived from an EMBL/GenBank/DDBJ whole genome shotgun (WGS) entry which is preliminary data.</text>
</comment>
<reference evidence="7 8" key="1">
    <citation type="submission" date="2020-08" db="EMBL/GenBank/DDBJ databases">
        <title>Genomic Encyclopedia of Type Strains, Phase III (KMG-III): the genomes of soil and plant-associated and newly described type strains.</title>
        <authorList>
            <person name="Whitman W."/>
        </authorList>
    </citation>
    <scope>NUCLEOTIDE SEQUENCE [LARGE SCALE GENOMIC DNA]</scope>
    <source>
        <strain evidence="7 8">CECT 8803</strain>
    </source>
</reference>
<proteinExistence type="predicted"/>
<dbReference type="Proteomes" id="UP000581135">
    <property type="component" value="Unassembled WGS sequence"/>
</dbReference>
<dbReference type="PANTHER" id="PTHR30086">
    <property type="entry name" value="ARGININE EXPORTER PROTEIN ARGO"/>
    <property type="match status" value="1"/>
</dbReference>
<evidence type="ECO:0000256" key="5">
    <source>
        <dbReference type="ARBA" id="ARBA00023136"/>
    </source>
</evidence>
<keyword evidence="4 6" id="KW-1133">Transmembrane helix</keyword>
<evidence type="ECO:0000256" key="1">
    <source>
        <dbReference type="ARBA" id="ARBA00004651"/>
    </source>
</evidence>
<evidence type="ECO:0000313" key="7">
    <source>
        <dbReference type="EMBL" id="MBB3064441.1"/>
    </source>
</evidence>